<accession>A0A1W5BJ17</accession>
<evidence type="ECO:0000256" key="2">
    <source>
        <dbReference type="ARBA" id="ARBA00022737"/>
    </source>
</evidence>
<organism evidence="5 6">
    <name type="scientific">Ciona intestinalis</name>
    <name type="common">Transparent sea squirt</name>
    <name type="synonym">Ascidia intestinalis</name>
    <dbReference type="NCBI Taxonomy" id="7719"/>
    <lineage>
        <taxon>Eukaryota</taxon>
        <taxon>Metazoa</taxon>
        <taxon>Chordata</taxon>
        <taxon>Tunicata</taxon>
        <taxon>Ascidiacea</taxon>
        <taxon>Phlebobranchia</taxon>
        <taxon>Cionidae</taxon>
        <taxon>Ciona</taxon>
    </lineage>
</organism>
<proteinExistence type="predicted"/>
<reference evidence="6" key="1">
    <citation type="journal article" date="2002" name="Science">
        <title>The draft genome of Ciona intestinalis: insights into chordate and vertebrate origins.</title>
        <authorList>
            <person name="Dehal P."/>
            <person name="Satou Y."/>
            <person name="Campbell R.K."/>
            <person name="Chapman J."/>
            <person name="Degnan B."/>
            <person name="De Tomaso A."/>
            <person name="Davidson B."/>
            <person name="Di Gregorio A."/>
            <person name="Gelpke M."/>
            <person name="Goodstein D.M."/>
            <person name="Harafuji N."/>
            <person name="Hastings K.E."/>
            <person name="Ho I."/>
            <person name="Hotta K."/>
            <person name="Huang W."/>
            <person name="Kawashima T."/>
            <person name="Lemaire P."/>
            <person name="Martinez D."/>
            <person name="Meinertzhagen I.A."/>
            <person name="Necula S."/>
            <person name="Nonaka M."/>
            <person name="Putnam N."/>
            <person name="Rash S."/>
            <person name="Saiga H."/>
            <person name="Satake M."/>
            <person name="Terry A."/>
            <person name="Yamada L."/>
            <person name="Wang H.G."/>
            <person name="Awazu S."/>
            <person name="Azumi K."/>
            <person name="Boore J."/>
            <person name="Branno M."/>
            <person name="Chin-Bow S."/>
            <person name="DeSantis R."/>
            <person name="Doyle S."/>
            <person name="Francino P."/>
            <person name="Keys D.N."/>
            <person name="Haga S."/>
            <person name="Hayashi H."/>
            <person name="Hino K."/>
            <person name="Imai K.S."/>
            <person name="Inaba K."/>
            <person name="Kano S."/>
            <person name="Kobayashi K."/>
            <person name="Kobayashi M."/>
            <person name="Lee B.I."/>
            <person name="Makabe K.W."/>
            <person name="Manohar C."/>
            <person name="Matassi G."/>
            <person name="Medina M."/>
            <person name="Mochizuki Y."/>
            <person name="Mount S."/>
            <person name="Morishita T."/>
            <person name="Miura S."/>
            <person name="Nakayama A."/>
            <person name="Nishizaka S."/>
            <person name="Nomoto H."/>
            <person name="Ohta F."/>
            <person name="Oishi K."/>
            <person name="Rigoutsos I."/>
            <person name="Sano M."/>
            <person name="Sasaki A."/>
            <person name="Sasakura Y."/>
            <person name="Shoguchi E."/>
            <person name="Shin-i T."/>
            <person name="Spagnuolo A."/>
            <person name="Stainier D."/>
            <person name="Suzuki M.M."/>
            <person name="Tassy O."/>
            <person name="Takatori N."/>
            <person name="Tokuoka M."/>
            <person name="Yagi K."/>
            <person name="Yoshizaki F."/>
            <person name="Wada S."/>
            <person name="Zhang C."/>
            <person name="Hyatt P.D."/>
            <person name="Larimer F."/>
            <person name="Detter C."/>
            <person name="Doggett N."/>
            <person name="Glavina T."/>
            <person name="Hawkins T."/>
            <person name="Richardson P."/>
            <person name="Lucas S."/>
            <person name="Kohara Y."/>
            <person name="Levine M."/>
            <person name="Satoh N."/>
            <person name="Rokhsar D.S."/>
        </authorList>
    </citation>
    <scope>NUCLEOTIDE SEQUENCE [LARGE SCALE GENOMIC DNA]</scope>
</reference>
<dbReference type="PROSITE" id="PS51450">
    <property type="entry name" value="LRR"/>
    <property type="match status" value="2"/>
</dbReference>
<dbReference type="SUPFAM" id="SSF52047">
    <property type="entry name" value="RNI-like"/>
    <property type="match status" value="1"/>
</dbReference>
<dbReference type="RefSeq" id="XP_026693537.1">
    <property type="nucleotide sequence ID" value="XM_026837736.1"/>
</dbReference>
<dbReference type="SMART" id="SM00369">
    <property type="entry name" value="LRR_TYP"/>
    <property type="match status" value="2"/>
</dbReference>
<evidence type="ECO:0000313" key="5">
    <source>
        <dbReference type="Ensembl" id="ENSCINP00000026904.2"/>
    </source>
</evidence>
<evidence type="ECO:0000256" key="3">
    <source>
        <dbReference type="SAM" id="Coils"/>
    </source>
</evidence>
<dbReference type="PANTHER" id="PTHR45752:SF4">
    <property type="entry name" value="LEUCINE-RICH REPEAT-CONTAINING PROTEIN 59"/>
    <property type="match status" value="1"/>
</dbReference>
<dbReference type="GeneID" id="100186997"/>
<dbReference type="InterPro" id="IPR050715">
    <property type="entry name" value="LRR-SigEffector_domain"/>
</dbReference>
<keyword evidence="6" id="KW-1185">Reference proteome</keyword>
<keyword evidence="2" id="KW-0677">Repeat</keyword>
<dbReference type="GeneTree" id="ENSGT00390000017385"/>
<dbReference type="KEGG" id="cin:100186997"/>
<dbReference type="OMA" id="CENHSSD"/>
<dbReference type="Pfam" id="PF13855">
    <property type="entry name" value="LRR_8"/>
    <property type="match status" value="1"/>
</dbReference>
<dbReference type="RefSeq" id="XP_026693536.1">
    <property type="nucleotide sequence ID" value="XM_026837735.1"/>
</dbReference>
<name>F6SVW0_CIOIN</name>
<dbReference type="Gene3D" id="3.80.10.10">
    <property type="entry name" value="Ribonuclease Inhibitor"/>
    <property type="match status" value="1"/>
</dbReference>
<keyword evidence="4" id="KW-0472">Membrane</keyword>
<accession>F6SVW0</accession>
<sequence length="249" mass="29071">MLQHLIKLDLSKNQLENLPEDIGKLQQLQHLDLYQNKLKKIPISFSQLKNLRWLDLKENNFDSSYLNIVGDCLDDKQCRTCAVNVVKAMKSAASEQERKRQQELKIRREEEAAKKKEEEMIALEKKRTKKLEKERRKIQWEEEQKLKELAAPLEEVDNTRNVSVESEVFETIEETKSSKSCFGSCIMALFIAVTAVTVGVYFYCENHSSDQNCIVLNQTTEKIYDVLKTWLKSTLEMFNLFVDSLKDKV</sequence>
<dbReference type="PANTHER" id="PTHR45752">
    <property type="entry name" value="LEUCINE-RICH REPEAT-CONTAINING"/>
    <property type="match status" value="1"/>
</dbReference>
<dbReference type="InParanoid" id="F6SVW0"/>
<reference evidence="5" key="3">
    <citation type="submission" date="2025-08" db="UniProtKB">
        <authorList>
            <consortium name="Ensembl"/>
        </authorList>
    </citation>
    <scope>IDENTIFICATION</scope>
</reference>
<evidence type="ECO:0000313" key="6">
    <source>
        <dbReference type="Proteomes" id="UP000008144"/>
    </source>
</evidence>
<dbReference type="HOGENOM" id="CLU_1115440_0_0_1"/>
<evidence type="ECO:0000256" key="1">
    <source>
        <dbReference type="ARBA" id="ARBA00022614"/>
    </source>
</evidence>
<keyword evidence="1" id="KW-0433">Leucine-rich repeat</keyword>
<dbReference type="OrthoDB" id="1394818at2759"/>
<reference evidence="5" key="2">
    <citation type="journal article" date="2008" name="Genome Biol.">
        <title>Improved genome assembly and evidence-based global gene model set for the chordate Ciona intestinalis: new insight into intron and operon populations.</title>
        <authorList>
            <person name="Satou Y."/>
            <person name="Mineta K."/>
            <person name="Ogasawara M."/>
            <person name="Sasakura Y."/>
            <person name="Shoguchi E."/>
            <person name="Ueno K."/>
            <person name="Yamada L."/>
            <person name="Matsumoto J."/>
            <person name="Wasserscheid J."/>
            <person name="Dewar K."/>
            <person name="Wiley G.B."/>
            <person name="Macmil S.L."/>
            <person name="Roe B.A."/>
            <person name="Zeller R.W."/>
            <person name="Hastings K.E."/>
            <person name="Lemaire P."/>
            <person name="Lindquist E."/>
            <person name="Endo T."/>
            <person name="Hotta K."/>
            <person name="Inaba K."/>
        </authorList>
    </citation>
    <scope>NUCLEOTIDE SEQUENCE [LARGE SCALE GENOMIC DNA]</scope>
    <source>
        <strain evidence="5">wild type</strain>
    </source>
</reference>
<keyword evidence="4" id="KW-0812">Transmembrane</keyword>
<gene>
    <name evidence="5" type="primary">LOC100186997</name>
</gene>
<dbReference type="PRINTS" id="PR00019">
    <property type="entry name" value="LEURICHRPT"/>
</dbReference>
<dbReference type="AlphaFoldDB" id="F6SVW0"/>
<dbReference type="Ensembl" id="ENSCINT00000027150.2">
    <property type="protein sequence ID" value="ENSCINP00000026904.2"/>
    <property type="gene ID" value="ENSCING00000015026.2"/>
</dbReference>
<dbReference type="STRING" id="7719.ENSCINP00000026904"/>
<dbReference type="InterPro" id="IPR003591">
    <property type="entry name" value="Leu-rich_rpt_typical-subtyp"/>
</dbReference>
<dbReference type="InterPro" id="IPR001611">
    <property type="entry name" value="Leu-rich_rpt"/>
</dbReference>
<keyword evidence="3" id="KW-0175">Coiled coil</keyword>
<keyword evidence="4" id="KW-1133">Transmembrane helix</keyword>
<feature type="coiled-coil region" evidence="3">
    <location>
        <begin position="92"/>
        <end position="143"/>
    </location>
</feature>
<dbReference type="Proteomes" id="UP000008144">
    <property type="component" value="Chromosome 14"/>
</dbReference>
<protein>
    <submittedName>
        <fullName evidence="5">Leucine-rich repeat-containing protein 59-like</fullName>
    </submittedName>
</protein>
<reference evidence="5" key="4">
    <citation type="submission" date="2025-09" db="UniProtKB">
        <authorList>
            <consortium name="Ensembl"/>
        </authorList>
    </citation>
    <scope>IDENTIFICATION</scope>
</reference>
<evidence type="ECO:0000256" key="4">
    <source>
        <dbReference type="SAM" id="Phobius"/>
    </source>
</evidence>
<feature type="transmembrane region" description="Helical" evidence="4">
    <location>
        <begin position="181"/>
        <end position="203"/>
    </location>
</feature>
<dbReference type="EMBL" id="EAAA01001159">
    <property type="status" value="NOT_ANNOTATED_CDS"/>
    <property type="molecule type" value="Genomic_DNA"/>
</dbReference>
<dbReference type="InterPro" id="IPR032675">
    <property type="entry name" value="LRR_dom_sf"/>
</dbReference>